<evidence type="ECO:0000313" key="2">
    <source>
        <dbReference type="EMBL" id="CAG6576453.1"/>
    </source>
</evidence>
<evidence type="ECO:0000256" key="1">
    <source>
        <dbReference type="SAM" id="MobiDB-lite"/>
    </source>
</evidence>
<reference evidence="2" key="1">
    <citation type="submission" date="2021-05" db="EMBL/GenBank/DDBJ databases">
        <authorList>
            <person name="Alioto T."/>
            <person name="Alioto T."/>
            <person name="Gomez Garrido J."/>
        </authorList>
    </citation>
    <scope>NUCLEOTIDE SEQUENCE</scope>
</reference>
<dbReference type="EMBL" id="HBUE01190105">
    <property type="protein sequence ID" value="CAG6524770.1"/>
    <property type="molecule type" value="Transcribed_RNA"/>
</dbReference>
<sequence length="130" mass="14450">MGSFRQDSQQLQQHSENACVFLSQRRPTRASQQTLGFGVLQHPEHTLRRGVDVRGDFCENNSSRCRRQICSSAAEEGLRDGTIRRLQGHRPETVGRHGTSVRSEQHAENTVHRVHSGISSHGTHGGSSRG</sequence>
<protein>
    <submittedName>
        <fullName evidence="2">(northern house mosquito) hypothetical protein</fullName>
    </submittedName>
</protein>
<feature type="region of interest" description="Disordered" evidence="1">
    <location>
        <begin position="81"/>
        <end position="130"/>
    </location>
</feature>
<accession>A0A8D8JTB2</accession>
<feature type="compositionally biased region" description="Basic and acidic residues" evidence="1">
    <location>
        <begin position="81"/>
        <end position="95"/>
    </location>
</feature>
<dbReference type="EMBL" id="HBUE01295965">
    <property type="protein sequence ID" value="CAG6576453.1"/>
    <property type="molecule type" value="Transcribed_RNA"/>
</dbReference>
<organism evidence="2">
    <name type="scientific">Culex pipiens</name>
    <name type="common">House mosquito</name>
    <dbReference type="NCBI Taxonomy" id="7175"/>
    <lineage>
        <taxon>Eukaryota</taxon>
        <taxon>Metazoa</taxon>
        <taxon>Ecdysozoa</taxon>
        <taxon>Arthropoda</taxon>
        <taxon>Hexapoda</taxon>
        <taxon>Insecta</taxon>
        <taxon>Pterygota</taxon>
        <taxon>Neoptera</taxon>
        <taxon>Endopterygota</taxon>
        <taxon>Diptera</taxon>
        <taxon>Nematocera</taxon>
        <taxon>Culicoidea</taxon>
        <taxon>Culicidae</taxon>
        <taxon>Culicinae</taxon>
        <taxon>Culicini</taxon>
        <taxon>Culex</taxon>
        <taxon>Culex</taxon>
    </lineage>
</organism>
<proteinExistence type="predicted"/>
<dbReference type="AlphaFoldDB" id="A0A8D8JTB2"/>
<name>A0A8D8JTB2_CULPI</name>